<feature type="domain" description="Phage tail lysozyme" evidence="4">
    <location>
        <begin position="1125"/>
        <end position="1254"/>
    </location>
</feature>
<feature type="compositionally biased region" description="Basic and acidic residues" evidence="1">
    <location>
        <begin position="655"/>
        <end position="688"/>
    </location>
</feature>
<accession>A0A443KCE3</accession>
<protein>
    <recommendedName>
        <fullName evidence="7">Phage tail lysozyme domain-containing protein</fullName>
    </recommendedName>
</protein>
<evidence type="ECO:0008006" key="7">
    <source>
        <dbReference type="Google" id="ProtNLM"/>
    </source>
</evidence>
<feature type="region of interest" description="Disordered" evidence="1">
    <location>
        <begin position="511"/>
        <end position="558"/>
    </location>
</feature>
<feature type="domain" description="TraG N-terminal Proteobacteria" evidence="3">
    <location>
        <begin position="7"/>
        <end position="452"/>
    </location>
</feature>
<feature type="region of interest" description="Disordered" evidence="1">
    <location>
        <begin position="808"/>
        <end position="832"/>
    </location>
</feature>
<feature type="compositionally biased region" description="Polar residues" evidence="1">
    <location>
        <begin position="808"/>
        <end position="820"/>
    </location>
</feature>
<organism evidence="5 6">
    <name type="scientific">Paenirhodobacter populi</name>
    <dbReference type="NCBI Taxonomy" id="2306993"/>
    <lineage>
        <taxon>Bacteria</taxon>
        <taxon>Pseudomonadati</taxon>
        <taxon>Pseudomonadota</taxon>
        <taxon>Alphaproteobacteria</taxon>
        <taxon>Rhodobacterales</taxon>
        <taxon>Rhodobacter group</taxon>
        <taxon>Paenirhodobacter</taxon>
    </lineage>
</organism>
<feature type="region of interest" description="Disordered" evidence="1">
    <location>
        <begin position="637"/>
        <end position="715"/>
    </location>
</feature>
<dbReference type="InterPro" id="IPR041219">
    <property type="entry name" value="Phage_lysozyme2"/>
</dbReference>
<dbReference type="Pfam" id="PF18013">
    <property type="entry name" value="Phage_lysozyme2"/>
    <property type="match status" value="1"/>
</dbReference>
<reference evidence="5 6" key="2">
    <citation type="submission" date="2019-01" db="EMBL/GenBank/DDBJ databases">
        <authorList>
            <person name="Li Y."/>
        </authorList>
    </citation>
    <scope>NUCLEOTIDE SEQUENCE [LARGE SCALE GENOMIC DNA]</scope>
    <source>
        <strain evidence="5 6">07D10-4-3</strain>
    </source>
</reference>
<keyword evidence="2" id="KW-0472">Membrane</keyword>
<feature type="compositionally biased region" description="Low complexity" evidence="1">
    <location>
        <begin position="689"/>
        <end position="709"/>
    </location>
</feature>
<proteinExistence type="predicted"/>
<evidence type="ECO:0000256" key="1">
    <source>
        <dbReference type="SAM" id="MobiDB-lite"/>
    </source>
</evidence>
<feature type="compositionally biased region" description="Polar residues" evidence="1">
    <location>
        <begin position="531"/>
        <end position="540"/>
    </location>
</feature>
<evidence type="ECO:0000259" key="4">
    <source>
        <dbReference type="Pfam" id="PF18013"/>
    </source>
</evidence>
<feature type="transmembrane region" description="Helical" evidence="2">
    <location>
        <begin position="364"/>
        <end position="385"/>
    </location>
</feature>
<reference evidence="5 6" key="1">
    <citation type="submission" date="2019-01" db="EMBL/GenBank/DDBJ databases">
        <title>Sinorhodobacter populi sp. nov. isolated from the symptomatic bark tissue of Populus euramericana canker.</title>
        <authorList>
            <person name="Xu G."/>
        </authorList>
    </citation>
    <scope>NUCLEOTIDE SEQUENCE [LARGE SCALE GENOMIC DNA]</scope>
    <source>
        <strain evidence="5 6">07D10-4-3</strain>
    </source>
</reference>
<dbReference type="RefSeq" id="WP_128232636.1">
    <property type="nucleotide sequence ID" value="NZ_SAUY01000015.1"/>
</dbReference>
<feature type="compositionally biased region" description="Low complexity" evidence="1">
    <location>
        <begin position="518"/>
        <end position="530"/>
    </location>
</feature>
<name>A0A443KCE3_9RHOB</name>
<keyword evidence="2" id="KW-0812">Transmembrane</keyword>
<keyword evidence="2" id="KW-1133">Transmembrane helix</keyword>
<dbReference type="Pfam" id="PF07916">
    <property type="entry name" value="TraG_N"/>
    <property type="match status" value="1"/>
</dbReference>
<feature type="transmembrane region" description="Helical" evidence="2">
    <location>
        <begin position="338"/>
        <end position="358"/>
    </location>
</feature>
<evidence type="ECO:0000313" key="6">
    <source>
        <dbReference type="Proteomes" id="UP000284451"/>
    </source>
</evidence>
<dbReference type="InterPro" id="IPR012931">
    <property type="entry name" value="TraG_N_Proteobacteria"/>
</dbReference>
<dbReference type="AlphaFoldDB" id="A0A443KCE3"/>
<dbReference type="Gene3D" id="1.10.530.10">
    <property type="match status" value="1"/>
</dbReference>
<evidence type="ECO:0000256" key="2">
    <source>
        <dbReference type="SAM" id="Phobius"/>
    </source>
</evidence>
<evidence type="ECO:0000313" key="5">
    <source>
        <dbReference type="EMBL" id="RWR30430.1"/>
    </source>
</evidence>
<sequence length="1260" mass="134123">MADLTAYLYGDVVTASEILSEVAMIFNGGSFEVAAKAAAAVGLLVGVISGILNGGRVNLATFSWPILAALIMIVPRVDLVIEDRSGGVAVVEDLPIGFAGPVSFITTIGNGVAELLTSNLGLDDVSVTMDNGHLIALRAPTVYAELINSPQYAELSATFSNGLSPQKDMKKYAIECLGTRDKSEIASEKLNRVRNSSIENLNVGVTNMVNVTASDGKVYSCSALWAALNAGFSSADFQQRLNGDINTIYAKYQGDTTTGARYQAALENLVPSASEFYRAAAVSGALSQAPTEVTSLASGGGSRYAALEDALNQKRDKNFGAAAVFFETIHETISFMEIWSFSIIPLVLILVMVGTVGVKVAGKYFWMLAWIQLWYPTLLIVISYLDVRARSLTSAITTVGQFDTFITNLLRLQDVGYMNMSMATALSMMLIFSTSQMLATNYQRDASGADHVDPKKTSPDSVSYAAMTQVSPMGTITRGAGETALNTGLASGLGVVTFSLEYGKQVQTGISSGNSLVTSTGAGTETSGGSQKTTETSQAYTRREGTGHDFTIGGGRTTAAGERIGFQDSAIAGQKATSQTGYSMSDGTQFAAGGGLSGAVGPGGAGGNGGIGAGVAGNIAAQKSFKLDQTRAQTSAQDVARQAGLSNDANLTRTAKFDEAESMRKQEGEERQDQERAADSKSKSDVSRQSESYSRSQSEGETSTATETGRAVTTRQVNAAEISRIIASKPEQMSLTRQMVDELGIGNEVQQMLDGRSRDLGNLFTGKGADDAKYAFAAHYVAQNLTGALQGERAEYANDLSDRIMNSTTLGSSQMPSSPTLKDLPTMAEPPSAKDIDSRAYSAIKSVDLDQNAVAKELAQRKPPENIDEFRSFLRERFGVDADKLTGAQLTAVMSSMRSASDAQFGKIVNNESSFGEMIRDTGWANAALDQAFSGMWGMNESTFRNKSIGEKYLSDLGDITGGWTYGNGALSPLPEGSAREQMSGVTDVEKMGSEMLDRRMSGVSSATPAAQLLALSQLEYGAEKNGHTNMAGWFRQQREDLIANDEVLSGSERTVTRIQALAMHGANDNVLSQTIPHAENEYAIGRTEVELEKFTGNGNIDGFGSVASWDGYGGAGAGGRISREDVVSYLVNEKGASHHVAQAMADNIADESGFKVGVEETTANRYGTRGIGLFQHTNDRRDAIESYLADRGTTIQDWKANLDYAYDVEMGPGGRYSGVLSKMEASGSRSDAAIIFLKEFENPAKEHRDSRERKYASLD</sequence>
<gene>
    <name evidence="5" type="ORF">D2T29_12210</name>
</gene>
<dbReference type="Proteomes" id="UP000284451">
    <property type="component" value="Unassembled WGS sequence"/>
</dbReference>
<comment type="caution">
    <text evidence="5">The sequence shown here is derived from an EMBL/GenBank/DDBJ whole genome shotgun (WGS) entry which is preliminary data.</text>
</comment>
<dbReference type="EMBL" id="SAUY01000015">
    <property type="protein sequence ID" value="RWR30430.1"/>
    <property type="molecule type" value="Genomic_DNA"/>
</dbReference>
<feature type="compositionally biased region" description="Polar residues" evidence="1">
    <location>
        <begin position="644"/>
        <end position="653"/>
    </location>
</feature>
<evidence type="ECO:0000259" key="3">
    <source>
        <dbReference type="Pfam" id="PF07916"/>
    </source>
</evidence>